<gene>
    <name evidence="1" type="ORF">PH603_12285</name>
</gene>
<protein>
    <submittedName>
        <fullName evidence="1">Hemerythrin domain-containing protein</fullName>
    </submittedName>
</protein>
<dbReference type="EMBL" id="CP116805">
    <property type="protein sequence ID" value="WCL53315.1"/>
    <property type="molecule type" value="Genomic_DNA"/>
</dbReference>
<proteinExistence type="predicted"/>
<dbReference type="Gene3D" id="1.20.120.520">
    <property type="entry name" value="nmb1532 protein domain like"/>
    <property type="match status" value="1"/>
</dbReference>
<dbReference type="RefSeq" id="WP_289502827.1">
    <property type="nucleotide sequence ID" value="NZ_CP116805.1"/>
</dbReference>
<evidence type="ECO:0000313" key="2">
    <source>
        <dbReference type="Proteomes" id="UP001217500"/>
    </source>
</evidence>
<keyword evidence="2" id="KW-1185">Reference proteome</keyword>
<dbReference type="Proteomes" id="UP001217500">
    <property type="component" value="Chromosome"/>
</dbReference>
<dbReference type="KEGG" id="gso:PH603_12285"/>
<accession>A0AAE9XSN8</accession>
<organism evidence="1 2">
    <name type="scientific">Gimibacter soli</name>
    <dbReference type="NCBI Taxonomy" id="3024400"/>
    <lineage>
        <taxon>Bacteria</taxon>
        <taxon>Pseudomonadati</taxon>
        <taxon>Pseudomonadota</taxon>
        <taxon>Alphaproteobacteria</taxon>
        <taxon>Kordiimonadales</taxon>
        <taxon>Temperatibacteraceae</taxon>
        <taxon>Gimibacter</taxon>
    </lineage>
</organism>
<name>A0AAE9XSN8_9PROT</name>
<dbReference type="AlphaFoldDB" id="A0AAE9XSN8"/>
<reference evidence="1" key="1">
    <citation type="submission" date="2023-01" db="EMBL/GenBank/DDBJ databases">
        <title>The genome sequence of Kordiimonadaceae bacterium 6D33.</title>
        <authorList>
            <person name="Liu Y."/>
        </authorList>
    </citation>
    <scope>NUCLEOTIDE SEQUENCE</scope>
    <source>
        <strain evidence="1">6D33</strain>
    </source>
</reference>
<sequence length="228" mass="25234">MTNTIATRLNLYREIHKGLRHGHGLMLTRLGNTDWRDIQQTQALLEALDAHLLLCERHLKHEDDFIHPALAAFDTALLHKLAGDHEHHEGALGMLSARIASLGSTTDNLRPLLGHQLYLAFTQFVAADFEHMEREEALVMPVLWENMDDAEIGTIHGRIVGAIPPEEMMAYMRLMLPAISPADRLGMLTGIRAGAPAEAFQAILQLAARPSLSAEDFAWLSTELGKAA</sequence>
<evidence type="ECO:0000313" key="1">
    <source>
        <dbReference type="EMBL" id="WCL53315.1"/>
    </source>
</evidence>